<dbReference type="SMART" id="SM00829">
    <property type="entry name" value="PKS_ER"/>
    <property type="match status" value="1"/>
</dbReference>
<dbReference type="RefSeq" id="XP_033666390.1">
    <property type="nucleotide sequence ID" value="XM_033807206.1"/>
</dbReference>
<dbReference type="GeneID" id="54560478"/>
<keyword evidence="3" id="KW-0560">Oxidoreductase</keyword>
<dbReference type="InterPro" id="IPR011032">
    <property type="entry name" value="GroES-like_sf"/>
</dbReference>
<feature type="domain" description="Enoyl reductase (ER)" evidence="4">
    <location>
        <begin position="10"/>
        <end position="336"/>
    </location>
</feature>
<accession>A0A6A6CEK6</accession>
<evidence type="ECO:0000256" key="1">
    <source>
        <dbReference type="ARBA" id="ARBA00008072"/>
    </source>
</evidence>
<dbReference type="GO" id="GO:0016651">
    <property type="term" value="F:oxidoreductase activity, acting on NAD(P)H"/>
    <property type="evidence" value="ECO:0007669"/>
    <property type="project" value="InterPro"/>
</dbReference>
<dbReference type="Proteomes" id="UP000799537">
    <property type="component" value="Unassembled WGS sequence"/>
</dbReference>
<evidence type="ECO:0000313" key="6">
    <source>
        <dbReference type="Proteomes" id="UP000799537"/>
    </source>
</evidence>
<dbReference type="InterPro" id="IPR020843">
    <property type="entry name" value="ER"/>
</dbReference>
<comment type="similarity">
    <text evidence="1">Belongs to the zinc-containing alcohol dehydrogenase family.</text>
</comment>
<dbReference type="SUPFAM" id="SSF51735">
    <property type="entry name" value="NAD(P)-binding Rossmann-fold domains"/>
    <property type="match status" value="1"/>
</dbReference>
<dbReference type="InterPro" id="IPR013149">
    <property type="entry name" value="ADH-like_C"/>
</dbReference>
<proteinExistence type="inferred from homology"/>
<dbReference type="PANTHER" id="PTHR45348">
    <property type="entry name" value="HYPOTHETICAL OXIDOREDUCTASE (EUROFUNG)"/>
    <property type="match status" value="1"/>
</dbReference>
<comment type="subunit">
    <text evidence="2">Monomer.</text>
</comment>
<dbReference type="AlphaFoldDB" id="A0A6A6CEK6"/>
<gene>
    <name evidence="5" type="ORF">M409DRAFT_24353</name>
</gene>
<protein>
    <recommendedName>
        <fullName evidence="4">Enoyl reductase (ER) domain-containing protein</fullName>
    </recommendedName>
</protein>
<evidence type="ECO:0000259" key="4">
    <source>
        <dbReference type="SMART" id="SM00829"/>
    </source>
</evidence>
<reference evidence="5" key="1">
    <citation type="journal article" date="2020" name="Stud. Mycol.">
        <title>101 Dothideomycetes genomes: a test case for predicting lifestyles and emergence of pathogens.</title>
        <authorList>
            <person name="Haridas S."/>
            <person name="Albert R."/>
            <person name="Binder M."/>
            <person name="Bloem J."/>
            <person name="Labutti K."/>
            <person name="Salamov A."/>
            <person name="Andreopoulos B."/>
            <person name="Baker S."/>
            <person name="Barry K."/>
            <person name="Bills G."/>
            <person name="Bluhm B."/>
            <person name="Cannon C."/>
            <person name="Castanera R."/>
            <person name="Culley D."/>
            <person name="Daum C."/>
            <person name="Ezra D."/>
            <person name="Gonzalez J."/>
            <person name="Henrissat B."/>
            <person name="Kuo A."/>
            <person name="Liang C."/>
            <person name="Lipzen A."/>
            <person name="Lutzoni F."/>
            <person name="Magnuson J."/>
            <person name="Mondo S."/>
            <person name="Nolan M."/>
            <person name="Ohm R."/>
            <person name="Pangilinan J."/>
            <person name="Park H.-J."/>
            <person name="Ramirez L."/>
            <person name="Alfaro M."/>
            <person name="Sun H."/>
            <person name="Tritt A."/>
            <person name="Yoshinaga Y."/>
            <person name="Zwiers L.-H."/>
            <person name="Turgeon B."/>
            <person name="Goodwin S."/>
            <person name="Spatafora J."/>
            <person name="Crous P."/>
            <person name="Grigoriev I."/>
        </authorList>
    </citation>
    <scope>NUCLEOTIDE SEQUENCE</scope>
    <source>
        <strain evidence="5">ATCC 36951</strain>
    </source>
</reference>
<dbReference type="Gene3D" id="3.40.50.720">
    <property type="entry name" value="NAD(P)-binding Rossmann-like Domain"/>
    <property type="match status" value="1"/>
</dbReference>
<sequence length="338" mass="35537">MSNQAAWIDGKAQKLRVASADLPKPGPDDVVIKNHAVAINPVDWKIQDYGVFVQSWPTILGEDIAGEVYELGANVSKFKKGDRVVAHQLSLVTGKPEDGGFQLYARAAAVFTAKIPDSLSYTQASVLPLALDTAGHGLYDSREKGFIGLDYPSLTPKPSGKTILVWGGSSSVGALAIQLATASGAKVISVASKHNLDFLKSLGAVEALDYNTPSIVDDAVTAIKSAGGDFAGIYDAISTEASYKFVLPIAEKLGGTHVAVTLPAPKELPSGVTAANVFAVNKDVNGRLWEEYVTPALEQGKLKAVPEAFVVGKGLEYVQKGFDTNKAGVSAKKVVVEL</sequence>
<dbReference type="CDD" id="cd08249">
    <property type="entry name" value="enoyl_reductase_like"/>
    <property type="match status" value="1"/>
</dbReference>
<name>A0A6A6CEK6_ZASCE</name>
<dbReference type="InterPro" id="IPR047122">
    <property type="entry name" value="Trans-enoyl_RdTase-like"/>
</dbReference>
<dbReference type="InterPro" id="IPR013154">
    <property type="entry name" value="ADH-like_N"/>
</dbReference>
<evidence type="ECO:0000256" key="2">
    <source>
        <dbReference type="ARBA" id="ARBA00011245"/>
    </source>
</evidence>
<evidence type="ECO:0000313" key="5">
    <source>
        <dbReference type="EMBL" id="KAF2165501.1"/>
    </source>
</evidence>
<dbReference type="Gene3D" id="3.90.180.10">
    <property type="entry name" value="Medium-chain alcohol dehydrogenases, catalytic domain"/>
    <property type="match status" value="1"/>
</dbReference>
<dbReference type="PANTHER" id="PTHR45348:SF2">
    <property type="entry name" value="ZINC-TYPE ALCOHOL DEHYDROGENASE-LIKE PROTEIN C2E1P3.01"/>
    <property type="match status" value="1"/>
</dbReference>
<dbReference type="Pfam" id="PF00107">
    <property type="entry name" value="ADH_zinc_N"/>
    <property type="match status" value="1"/>
</dbReference>
<dbReference type="OrthoDB" id="48317at2759"/>
<organism evidence="5 6">
    <name type="scientific">Zasmidium cellare ATCC 36951</name>
    <dbReference type="NCBI Taxonomy" id="1080233"/>
    <lineage>
        <taxon>Eukaryota</taxon>
        <taxon>Fungi</taxon>
        <taxon>Dikarya</taxon>
        <taxon>Ascomycota</taxon>
        <taxon>Pezizomycotina</taxon>
        <taxon>Dothideomycetes</taxon>
        <taxon>Dothideomycetidae</taxon>
        <taxon>Mycosphaerellales</taxon>
        <taxon>Mycosphaerellaceae</taxon>
        <taxon>Zasmidium</taxon>
    </lineage>
</organism>
<dbReference type="EMBL" id="ML993600">
    <property type="protein sequence ID" value="KAF2165501.1"/>
    <property type="molecule type" value="Genomic_DNA"/>
</dbReference>
<keyword evidence="6" id="KW-1185">Reference proteome</keyword>
<dbReference type="Pfam" id="PF08240">
    <property type="entry name" value="ADH_N"/>
    <property type="match status" value="1"/>
</dbReference>
<evidence type="ECO:0000256" key="3">
    <source>
        <dbReference type="ARBA" id="ARBA00023002"/>
    </source>
</evidence>
<dbReference type="InterPro" id="IPR036291">
    <property type="entry name" value="NAD(P)-bd_dom_sf"/>
</dbReference>
<dbReference type="SUPFAM" id="SSF50129">
    <property type="entry name" value="GroES-like"/>
    <property type="match status" value="1"/>
</dbReference>